<dbReference type="SUPFAM" id="SSF50249">
    <property type="entry name" value="Nucleic acid-binding proteins"/>
    <property type="match status" value="1"/>
</dbReference>
<keyword evidence="2" id="KW-0238">DNA-binding</keyword>
<feature type="compositionally biased region" description="Basic and acidic residues" evidence="4">
    <location>
        <begin position="1"/>
        <end position="14"/>
    </location>
</feature>
<evidence type="ECO:0000256" key="4">
    <source>
        <dbReference type="SAM" id="MobiDB-lite"/>
    </source>
</evidence>
<name>A0ABY4T8I6_9GAMM</name>
<dbReference type="EMBL" id="CP063231">
    <property type="protein sequence ID" value="URL60172.1"/>
    <property type="molecule type" value="Genomic_DNA"/>
</dbReference>
<dbReference type="Pfam" id="PF02303">
    <property type="entry name" value="Phage_DNA_bind"/>
    <property type="match status" value="1"/>
</dbReference>
<sequence>MAQTIRIEDTKVETRSGTSARTGKAYSMREQKAYLVGLAKYPVEINLTLPDDVDAYPVGEYVMETPLSVGRFNRPELGRNLGLVPVKSAARVASA</sequence>
<keyword evidence="6" id="KW-1185">Reference proteome</keyword>
<evidence type="ECO:0000313" key="6">
    <source>
        <dbReference type="Proteomes" id="UP001056681"/>
    </source>
</evidence>
<proteinExistence type="predicted"/>
<keyword evidence="1" id="KW-0235">DNA replication</keyword>
<evidence type="ECO:0000313" key="5">
    <source>
        <dbReference type="EMBL" id="URL60172.1"/>
    </source>
</evidence>
<evidence type="ECO:0000256" key="2">
    <source>
        <dbReference type="ARBA" id="ARBA00023125"/>
    </source>
</evidence>
<evidence type="ECO:0000256" key="1">
    <source>
        <dbReference type="ARBA" id="ARBA00022705"/>
    </source>
</evidence>
<organism evidence="5 6">
    <name type="scientific">Luteibacter flocculans</name>
    <dbReference type="NCBI Taxonomy" id="2780091"/>
    <lineage>
        <taxon>Bacteria</taxon>
        <taxon>Pseudomonadati</taxon>
        <taxon>Pseudomonadota</taxon>
        <taxon>Gammaproteobacteria</taxon>
        <taxon>Lysobacterales</taxon>
        <taxon>Rhodanobacteraceae</taxon>
        <taxon>Luteibacter</taxon>
    </lineage>
</organism>
<evidence type="ECO:0000256" key="3">
    <source>
        <dbReference type="ARBA" id="ARBA00030596"/>
    </source>
</evidence>
<gene>
    <name evidence="5" type="ORF">IM816_08885</name>
</gene>
<feature type="region of interest" description="Disordered" evidence="4">
    <location>
        <begin position="1"/>
        <end position="24"/>
    </location>
</feature>
<dbReference type="Proteomes" id="UP001056681">
    <property type="component" value="Chromosome"/>
</dbReference>
<dbReference type="RefSeq" id="WP_250340625.1">
    <property type="nucleotide sequence ID" value="NZ_CP063231.1"/>
</dbReference>
<protein>
    <recommendedName>
        <fullName evidence="3">Single-stranded DNA-binding protein</fullName>
    </recommendedName>
</protein>
<dbReference type="Gene3D" id="2.40.50.140">
    <property type="entry name" value="Nucleic acid-binding proteins"/>
    <property type="match status" value="1"/>
</dbReference>
<reference evidence="5" key="1">
    <citation type="submission" date="2020-10" db="EMBL/GenBank/DDBJ databases">
        <title>Whole-genome sequence of Luteibacter sp. EIF3.</title>
        <authorList>
            <person name="Friedrich I."/>
            <person name="Hertel R."/>
            <person name="Daniel R."/>
        </authorList>
    </citation>
    <scope>NUCLEOTIDE SEQUENCE</scope>
    <source>
        <strain evidence="5">EIF3</strain>
    </source>
</reference>
<dbReference type="InterPro" id="IPR012340">
    <property type="entry name" value="NA-bd_OB-fold"/>
</dbReference>
<dbReference type="InterPro" id="IPR003512">
    <property type="entry name" value="Phage_M13_G5P_DNA-bd"/>
</dbReference>
<accession>A0ABY4T8I6</accession>